<gene>
    <name evidence="3" type="ORF">C4520_06470</name>
</gene>
<dbReference type="EMBL" id="QZKU01000047">
    <property type="protein sequence ID" value="RJP23288.1"/>
    <property type="molecule type" value="Genomic_DNA"/>
</dbReference>
<sequence>MKKSSILIVAAFAVSVLVLLPAIIVAQQQEAGPSNQPVRHYYADTMIGKAILSSDGAVLGEVENLVLSSDGKVMLQLSRGGVFDIAERYMMIPWQFVDNVTRTNVLLTLSASDIQNAPMWRSETLGPGWSDEVNAYFGEEGRVAPRPSAEEEQREYYGEEDVQRFRPSPDIGVQDELTRGRAWWR</sequence>
<dbReference type="AlphaFoldDB" id="A0A3A4NRV1"/>
<evidence type="ECO:0000313" key="4">
    <source>
        <dbReference type="Proteomes" id="UP000265882"/>
    </source>
</evidence>
<feature type="compositionally biased region" description="Basic and acidic residues" evidence="1">
    <location>
        <begin position="141"/>
        <end position="164"/>
    </location>
</feature>
<feature type="region of interest" description="Disordered" evidence="1">
    <location>
        <begin position="141"/>
        <end position="185"/>
    </location>
</feature>
<dbReference type="SUPFAM" id="SSF50346">
    <property type="entry name" value="PRC-barrel domain"/>
    <property type="match status" value="1"/>
</dbReference>
<dbReference type="Gene3D" id="2.30.30.240">
    <property type="entry name" value="PRC-barrel domain"/>
    <property type="match status" value="1"/>
</dbReference>
<evidence type="ECO:0000259" key="2">
    <source>
        <dbReference type="Pfam" id="PF05239"/>
    </source>
</evidence>
<reference evidence="3 4" key="1">
    <citation type="journal article" date="2017" name="ISME J.">
        <title>Energy and carbon metabolisms in a deep terrestrial subsurface fluid microbial community.</title>
        <authorList>
            <person name="Momper L."/>
            <person name="Jungbluth S.P."/>
            <person name="Lee M.D."/>
            <person name="Amend J.P."/>
        </authorList>
    </citation>
    <scope>NUCLEOTIDE SEQUENCE [LARGE SCALE GENOMIC DNA]</scope>
    <source>
        <strain evidence="3">SURF_5</strain>
    </source>
</reference>
<evidence type="ECO:0000256" key="1">
    <source>
        <dbReference type="SAM" id="MobiDB-lite"/>
    </source>
</evidence>
<protein>
    <submittedName>
        <fullName evidence="3">PRC-barrel domain containing protein</fullName>
    </submittedName>
</protein>
<organism evidence="3 4">
    <name type="scientific">Abyssobacteria bacterium (strain SURF_5)</name>
    <dbReference type="NCBI Taxonomy" id="2093360"/>
    <lineage>
        <taxon>Bacteria</taxon>
        <taxon>Pseudomonadati</taxon>
        <taxon>Candidatus Hydrogenedentota</taxon>
        <taxon>Candidatus Abyssobacteria</taxon>
    </lineage>
</organism>
<comment type="caution">
    <text evidence="3">The sequence shown here is derived from an EMBL/GenBank/DDBJ whole genome shotgun (WGS) entry which is preliminary data.</text>
</comment>
<dbReference type="InterPro" id="IPR027275">
    <property type="entry name" value="PRC-brl_dom"/>
</dbReference>
<proteinExistence type="predicted"/>
<evidence type="ECO:0000313" key="3">
    <source>
        <dbReference type="EMBL" id="RJP23288.1"/>
    </source>
</evidence>
<dbReference type="InterPro" id="IPR011033">
    <property type="entry name" value="PRC_barrel-like_sf"/>
</dbReference>
<accession>A0A3A4NRV1</accession>
<feature type="domain" description="PRC-barrel" evidence="2">
    <location>
        <begin position="41"/>
        <end position="102"/>
    </location>
</feature>
<dbReference type="Proteomes" id="UP000265882">
    <property type="component" value="Unassembled WGS sequence"/>
</dbReference>
<name>A0A3A4NRV1_ABYX5</name>
<dbReference type="Pfam" id="PF05239">
    <property type="entry name" value="PRC"/>
    <property type="match status" value="1"/>
</dbReference>